<dbReference type="PANTHER" id="PTHR39184">
    <property type="match status" value="1"/>
</dbReference>
<evidence type="ECO:0000259" key="1">
    <source>
        <dbReference type="Pfam" id="PF04466"/>
    </source>
</evidence>
<name>A0A8S5MCR7_9CAUD</name>
<dbReference type="PANTHER" id="PTHR39184:SF1">
    <property type="entry name" value="PBSX PHAGE TERMINASE LARGE SUBUNIT"/>
    <property type="match status" value="1"/>
</dbReference>
<dbReference type="InterPro" id="IPR035412">
    <property type="entry name" value="Terminase_L_N"/>
</dbReference>
<dbReference type="Gene3D" id="3.40.50.300">
    <property type="entry name" value="P-loop containing nucleotide triphosphate hydrolases"/>
    <property type="match status" value="1"/>
</dbReference>
<dbReference type="InterPro" id="IPR027417">
    <property type="entry name" value="P-loop_NTPase"/>
</dbReference>
<dbReference type="InterPro" id="IPR006437">
    <property type="entry name" value="Phage_terminase_lsu"/>
</dbReference>
<dbReference type="Pfam" id="PF04466">
    <property type="entry name" value="Terminase_3"/>
    <property type="match status" value="1"/>
</dbReference>
<feature type="domain" description="Phage terminase large subunit N-terminal" evidence="1">
    <location>
        <begin position="35"/>
        <end position="230"/>
    </location>
</feature>
<dbReference type="EMBL" id="BK014880">
    <property type="protein sequence ID" value="DAD80129.1"/>
    <property type="molecule type" value="Genomic_DNA"/>
</dbReference>
<accession>A0A8S5MCR7</accession>
<dbReference type="InterPro" id="IPR052380">
    <property type="entry name" value="Viral_DNA_packaging_terminase"/>
</dbReference>
<dbReference type="Gene3D" id="3.30.420.240">
    <property type="match status" value="1"/>
</dbReference>
<reference evidence="2" key="1">
    <citation type="journal article" date="2021" name="Proc. Natl. Acad. Sci. U.S.A.">
        <title>A Catalog of Tens of Thousands of Viruses from Human Metagenomes Reveals Hidden Associations with Chronic Diseases.</title>
        <authorList>
            <person name="Tisza M.J."/>
            <person name="Buck C.B."/>
        </authorList>
    </citation>
    <scope>NUCLEOTIDE SEQUENCE</scope>
    <source>
        <strain evidence="2">Ct7Kl21</strain>
    </source>
</reference>
<dbReference type="NCBIfam" id="TIGR01547">
    <property type="entry name" value="phage_term_2"/>
    <property type="match status" value="1"/>
</dbReference>
<organism evidence="2">
    <name type="scientific">Podoviridae sp. ct7Kl21</name>
    <dbReference type="NCBI Taxonomy" id="2826541"/>
    <lineage>
        <taxon>Viruses</taxon>
        <taxon>Duplodnaviria</taxon>
        <taxon>Heunggongvirae</taxon>
        <taxon>Uroviricota</taxon>
        <taxon>Caudoviricetes</taxon>
    </lineage>
</organism>
<protein>
    <submittedName>
        <fullName evidence="2">Terminase large subunit</fullName>
    </submittedName>
</protein>
<proteinExistence type="predicted"/>
<sequence>MDREKVDRLLPTALWWKQIRETNNETFLPLFFDQHRYLVLKGGGGSGKSIFAGRKVLERVTSEPGHRWLVCRKVARTLRESCFEQLRGQIADFYPNAGARVNKSDMNITFANGSKILFAGLDDVEKLKSIYDITGIWIEEASELEEGDFNQLDIRLRTIFPYYLQILITFNPIRITHWLKKRFFDKPDPRARLHESTYKDNRFLTEEAIKTLEAFKDTDEYYYMVYCLGQWGVTGKTVFNAKAVAERLERIRPPAAEGLFEYDIAEDGVHIRNIRWIEEKDGPIKVYKPPQEGRPYVIGGDTAGDGSDWFVGQVLDNVTGVQAAVLRHEYDEDTYARQMYCLGRWYNNAMLAPETNFSTYPVKLLDLMGYQNLYVREIEDTYDGTTKHAFGFRTDRLTRPVIVSELIRVLRDNIDIVNDKDTLLEMLTFVRNEKQRPEAEPGAHDDCVISLAIAHYVRPQQTMQVTAPGSKEQKNIWSDDMWEDYNKASQAGREMMIRMWGEPSG</sequence>
<evidence type="ECO:0000313" key="2">
    <source>
        <dbReference type="EMBL" id="DAD80129.1"/>
    </source>
</evidence>